<feature type="region of interest" description="Disordered" evidence="13">
    <location>
        <begin position="219"/>
        <end position="239"/>
    </location>
</feature>
<feature type="compositionally biased region" description="Acidic residues" evidence="13">
    <location>
        <begin position="220"/>
        <end position="230"/>
    </location>
</feature>
<name>A0AAE1LL86_9NEOP</name>
<evidence type="ECO:0000256" key="9">
    <source>
        <dbReference type="ARBA" id="ARBA00023163"/>
    </source>
</evidence>
<evidence type="ECO:0000313" key="16">
    <source>
        <dbReference type="Proteomes" id="UP001219518"/>
    </source>
</evidence>
<evidence type="ECO:0000256" key="13">
    <source>
        <dbReference type="SAM" id="MobiDB-lite"/>
    </source>
</evidence>
<dbReference type="InterPro" id="IPR026516">
    <property type="entry name" value="THAP1/10"/>
</dbReference>
<dbReference type="Gene3D" id="6.20.210.20">
    <property type="entry name" value="THAP domain"/>
    <property type="match status" value="1"/>
</dbReference>
<keyword evidence="3" id="KW-0479">Metal-binding</keyword>
<keyword evidence="4 12" id="KW-0863">Zinc-finger</keyword>
<comment type="subcellular location">
    <subcellularLocation>
        <location evidence="1">Nucleus</location>
        <location evidence="1">Nucleoplasm</location>
    </subcellularLocation>
</comment>
<evidence type="ECO:0000256" key="4">
    <source>
        <dbReference type="ARBA" id="ARBA00022771"/>
    </source>
</evidence>
<dbReference type="PANTHER" id="PTHR46600">
    <property type="entry name" value="THAP DOMAIN-CONTAINING"/>
    <property type="match status" value="1"/>
</dbReference>
<feature type="domain" description="THAP-type" evidence="14">
    <location>
        <begin position="8"/>
        <end position="88"/>
    </location>
</feature>
<evidence type="ECO:0000256" key="10">
    <source>
        <dbReference type="ARBA" id="ARBA00023242"/>
    </source>
</evidence>
<evidence type="ECO:0000256" key="8">
    <source>
        <dbReference type="ARBA" id="ARBA00023125"/>
    </source>
</evidence>
<evidence type="ECO:0000259" key="14">
    <source>
        <dbReference type="PROSITE" id="PS50950"/>
    </source>
</evidence>
<protein>
    <submittedName>
        <fullName evidence="15">THAP domain-containing protein 11</fullName>
    </submittedName>
</protein>
<evidence type="ECO:0000256" key="12">
    <source>
        <dbReference type="PROSITE-ProRule" id="PRU00309"/>
    </source>
</evidence>
<evidence type="ECO:0000256" key="5">
    <source>
        <dbReference type="ARBA" id="ARBA00022833"/>
    </source>
</evidence>
<keyword evidence="7" id="KW-0175">Coiled coil</keyword>
<dbReference type="GO" id="GO:0005654">
    <property type="term" value="C:nucleoplasm"/>
    <property type="evidence" value="ECO:0007669"/>
    <property type="project" value="UniProtKB-SubCell"/>
</dbReference>
<evidence type="ECO:0000313" key="15">
    <source>
        <dbReference type="EMBL" id="KAK3922639.1"/>
    </source>
</evidence>
<sequence>MDKVKKSRERHNCCVPQCSAVKNEENHLHTVPKDPARRKAWAIAIKTGKVLTDTMQVCSRHFKSTDYFPTNGPNLKPKLKKNAVPSENLPVRSHDKINPSPIKRKNQARSDRAAKRSIWSNISADSAADSSTNNENEAPEGEQGQQVTCIEMISCLPNIPNRDHIFLFQEAASETTASTENPLFSMRAMTSRTSLESSSPFTAPLLSCFKVRQSDIMNQCDDDGSDDKEDGDGSHHGSNGMLFWISKKNTSQQNFPKNLENAFLDQCGKTLAAEFSQEQR</sequence>
<reference evidence="15" key="1">
    <citation type="submission" date="2021-07" db="EMBL/GenBank/DDBJ databases">
        <authorList>
            <person name="Catto M.A."/>
            <person name="Jacobson A."/>
            <person name="Kennedy G."/>
            <person name="Labadie P."/>
            <person name="Hunt B.G."/>
            <person name="Srinivasan R."/>
        </authorList>
    </citation>
    <scope>NUCLEOTIDE SEQUENCE</scope>
    <source>
        <strain evidence="15">PL_HMW_Pooled</strain>
        <tissue evidence="15">Head</tissue>
    </source>
</reference>
<keyword evidence="6" id="KW-0805">Transcription regulation</keyword>
<dbReference type="GO" id="GO:0008270">
    <property type="term" value="F:zinc ion binding"/>
    <property type="evidence" value="ECO:0007669"/>
    <property type="project" value="UniProtKB-KW"/>
</dbReference>
<dbReference type="InterPro" id="IPR038441">
    <property type="entry name" value="THAP_Znf_sf"/>
</dbReference>
<keyword evidence="11" id="KW-0131">Cell cycle</keyword>
<keyword evidence="8 12" id="KW-0238">DNA-binding</keyword>
<dbReference type="SMART" id="SM00980">
    <property type="entry name" value="THAP"/>
    <property type="match status" value="1"/>
</dbReference>
<dbReference type="PROSITE" id="PS50950">
    <property type="entry name" value="ZF_THAP"/>
    <property type="match status" value="1"/>
</dbReference>
<evidence type="ECO:0000256" key="11">
    <source>
        <dbReference type="ARBA" id="ARBA00023306"/>
    </source>
</evidence>
<dbReference type="GO" id="GO:0043565">
    <property type="term" value="F:sequence-specific DNA binding"/>
    <property type="evidence" value="ECO:0007669"/>
    <property type="project" value="InterPro"/>
</dbReference>
<gene>
    <name evidence="15" type="ORF">KUF71_001435</name>
</gene>
<dbReference type="EMBL" id="JAHWGI010001107">
    <property type="protein sequence ID" value="KAK3922639.1"/>
    <property type="molecule type" value="Genomic_DNA"/>
</dbReference>
<dbReference type="InterPro" id="IPR006612">
    <property type="entry name" value="THAP_Znf"/>
</dbReference>
<dbReference type="Proteomes" id="UP001219518">
    <property type="component" value="Unassembled WGS sequence"/>
</dbReference>
<feature type="compositionally biased region" description="Low complexity" evidence="13">
    <location>
        <begin position="117"/>
        <end position="136"/>
    </location>
</feature>
<proteinExistence type="inferred from homology"/>
<dbReference type="AlphaFoldDB" id="A0AAE1LL86"/>
<dbReference type="PANTHER" id="PTHR46600:SF1">
    <property type="entry name" value="THAP DOMAIN-CONTAINING PROTEIN 1"/>
    <property type="match status" value="1"/>
</dbReference>
<keyword evidence="9" id="KW-0804">Transcription</keyword>
<evidence type="ECO:0000256" key="6">
    <source>
        <dbReference type="ARBA" id="ARBA00023015"/>
    </source>
</evidence>
<evidence type="ECO:0000256" key="2">
    <source>
        <dbReference type="ARBA" id="ARBA00006177"/>
    </source>
</evidence>
<accession>A0AAE1LL86</accession>
<keyword evidence="5" id="KW-0862">Zinc</keyword>
<organism evidence="15 16">
    <name type="scientific">Frankliniella fusca</name>
    <dbReference type="NCBI Taxonomy" id="407009"/>
    <lineage>
        <taxon>Eukaryota</taxon>
        <taxon>Metazoa</taxon>
        <taxon>Ecdysozoa</taxon>
        <taxon>Arthropoda</taxon>
        <taxon>Hexapoda</taxon>
        <taxon>Insecta</taxon>
        <taxon>Pterygota</taxon>
        <taxon>Neoptera</taxon>
        <taxon>Paraneoptera</taxon>
        <taxon>Thysanoptera</taxon>
        <taxon>Terebrantia</taxon>
        <taxon>Thripoidea</taxon>
        <taxon>Thripidae</taxon>
        <taxon>Frankliniella</taxon>
    </lineage>
</organism>
<keyword evidence="10" id="KW-0539">Nucleus</keyword>
<comment type="caution">
    <text evidence="15">The sequence shown here is derived from an EMBL/GenBank/DDBJ whole genome shotgun (WGS) entry which is preliminary data.</text>
</comment>
<feature type="region of interest" description="Disordered" evidence="13">
    <location>
        <begin position="73"/>
        <end position="145"/>
    </location>
</feature>
<evidence type="ECO:0000256" key="3">
    <source>
        <dbReference type="ARBA" id="ARBA00022723"/>
    </source>
</evidence>
<comment type="similarity">
    <text evidence="2">Belongs to the THAP1 family.</text>
</comment>
<evidence type="ECO:0000256" key="1">
    <source>
        <dbReference type="ARBA" id="ARBA00004642"/>
    </source>
</evidence>
<reference evidence="15" key="2">
    <citation type="journal article" date="2023" name="BMC Genomics">
        <title>Pest status, molecular evolution, and epigenetic factors derived from the genome assembly of Frankliniella fusca, a thysanopteran phytovirus vector.</title>
        <authorList>
            <person name="Catto M.A."/>
            <person name="Labadie P.E."/>
            <person name="Jacobson A.L."/>
            <person name="Kennedy G.G."/>
            <person name="Srinivasan R."/>
            <person name="Hunt B.G."/>
        </authorList>
    </citation>
    <scope>NUCLEOTIDE SEQUENCE</scope>
    <source>
        <strain evidence="15">PL_HMW_Pooled</strain>
    </source>
</reference>
<evidence type="ECO:0000256" key="7">
    <source>
        <dbReference type="ARBA" id="ARBA00023054"/>
    </source>
</evidence>
<keyword evidence="16" id="KW-1185">Reference proteome</keyword>
<dbReference type="SUPFAM" id="SSF57716">
    <property type="entry name" value="Glucocorticoid receptor-like (DNA-binding domain)"/>
    <property type="match status" value="1"/>
</dbReference>
<dbReference type="SMART" id="SM00692">
    <property type="entry name" value="DM3"/>
    <property type="match status" value="1"/>
</dbReference>
<dbReference type="Pfam" id="PF05485">
    <property type="entry name" value="THAP"/>
    <property type="match status" value="1"/>
</dbReference>